<sequence>MAWLNAWMLPILDERELRRLRRASGNDNAARATLRGSAQPRPVPWRNGGPDVCRLAAAPTPSR</sequence>
<evidence type="ECO:0000313" key="3">
    <source>
        <dbReference type="Proteomes" id="UP000584642"/>
    </source>
</evidence>
<evidence type="ECO:0000256" key="1">
    <source>
        <dbReference type="SAM" id="MobiDB-lite"/>
    </source>
</evidence>
<accession>A0ABX2TMZ1</accession>
<reference evidence="2 3" key="1">
    <citation type="submission" date="2020-05" db="EMBL/GenBank/DDBJ databases">
        <title>Azospirillum oleiclasticum sp. nov, a nitrogen-fixing and heavy crude oil-emulsifying bacterium isolated from the crude oil of Yumen Oilfield.</title>
        <authorList>
            <person name="Wu D."/>
            <person name="Cai M."/>
            <person name="Zhang X."/>
        </authorList>
    </citation>
    <scope>NUCLEOTIDE SEQUENCE [LARGE SCALE GENOMIC DNA]</scope>
    <source>
        <strain evidence="2 3">ROY-1-1-2</strain>
    </source>
</reference>
<protein>
    <submittedName>
        <fullName evidence="2">Uncharacterized protein</fullName>
    </submittedName>
</protein>
<organism evidence="2 3">
    <name type="scientific">Azospirillum oleiclasticum</name>
    <dbReference type="NCBI Taxonomy" id="2735135"/>
    <lineage>
        <taxon>Bacteria</taxon>
        <taxon>Pseudomonadati</taxon>
        <taxon>Pseudomonadota</taxon>
        <taxon>Alphaproteobacteria</taxon>
        <taxon>Rhodospirillales</taxon>
        <taxon>Azospirillaceae</taxon>
        <taxon>Azospirillum</taxon>
    </lineage>
</organism>
<keyword evidence="3" id="KW-1185">Reference proteome</keyword>
<dbReference type="EMBL" id="JABFDB010000053">
    <property type="protein sequence ID" value="NYZ25072.1"/>
    <property type="molecule type" value="Genomic_DNA"/>
</dbReference>
<name>A0ABX2TMZ1_9PROT</name>
<evidence type="ECO:0000313" key="2">
    <source>
        <dbReference type="EMBL" id="NYZ25072.1"/>
    </source>
</evidence>
<feature type="region of interest" description="Disordered" evidence="1">
    <location>
        <begin position="25"/>
        <end position="63"/>
    </location>
</feature>
<gene>
    <name evidence="2" type="ORF">HND93_35670</name>
</gene>
<comment type="caution">
    <text evidence="2">The sequence shown here is derived from an EMBL/GenBank/DDBJ whole genome shotgun (WGS) entry which is preliminary data.</text>
</comment>
<proteinExistence type="predicted"/>
<dbReference type="RefSeq" id="WP_180286846.1">
    <property type="nucleotide sequence ID" value="NZ_JABFDB010000053.1"/>
</dbReference>
<dbReference type="Proteomes" id="UP000584642">
    <property type="component" value="Unassembled WGS sequence"/>
</dbReference>